<evidence type="ECO:0000256" key="2">
    <source>
        <dbReference type="ARBA" id="ARBA00023315"/>
    </source>
</evidence>
<accession>A0A7W8QHL6</accession>
<dbReference type="EMBL" id="JACHDB010000001">
    <property type="protein sequence ID" value="MBB5430400.1"/>
    <property type="molecule type" value="Genomic_DNA"/>
</dbReference>
<dbReference type="Pfam" id="PF00583">
    <property type="entry name" value="Acetyltransf_1"/>
    <property type="match status" value="2"/>
</dbReference>
<reference evidence="4 5" key="1">
    <citation type="submission" date="2020-08" db="EMBL/GenBank/DDBJ databases">
        <title>Sequencing the genomes of 1000 actinobacteria strains.</title>
        <authorList>
            <person name="Klenk H.-P."/>
        </authorList>
    </citation>
    <scope>NUCLEOTIDE SEQUENCE [LARGE SCALE GENOMIC DNA]</scope>
    <source>
        <strain evidence="4 5">DSM 44551</strain>
    </source>
</reference>
<keyword evidence="1 4" id="KW-0808">Transferase</keyword>
<feature type="domain" description="N-acetyltransferase" evidence="3">
    <location>
        <begin position="9"/>
        <end position="199"/>
    </location>
</feature>
<name>A0A7W8QHL6_9ACTN</name>
<keyword evidence="2" id="KW-0012">Acyltransferase</keyword>
<evidence type="ECO:0000313" key="4">
    <source>
        <dbReference type="EMBL" id="MBB5430400.1"/>
    </source>
</evidence>
<dbReference type="InterPro" id="IPR016181">
    <property type="entry name" value="Acyl_CoA_acyltransferase"/>
</dbReference>
<organism evidence="4 5">
    <name type="scientific">Nocardiopsis composta</name>
    <dbReference type="NCBI Taxonomy" id="157465"/>
    <lineage>
        <taxon>Bacteria</taxon>
        <taxon>Bacillati</taxon>
        <taxon>Actinomycetota</taxon>
        <taxon>Actinomycetes</taxon>
        <taxon>Streptosporangiales</taxon>
        <taxon>Nocardiopsidaceae</taxon>
        <taxon>Nocardiopsis</taxon>
    </lineage>
</organism>
<dbReference type="GO" id="GO:0016747">
    <property type="term" value="F:acyltransferase activity, transferring groups other than amino-acyl groups"/>
    <property type="evidence" value="ECO:0007669"/>
    <property type="project" value="InterPro"/>
</dbReference>
<dbReference type="PANTHER" id="PTHR43877">
    <property type="entry name" value="AMINOALKYLPHOSPHONATE N-ACETYLTRANSFERASE-RELATED-RELATED"/>
    <property type="match status" value="1"/>
</dbReference>
<evidence type="ECO:0000259" key="3">
    <source>
        <dbReference type="PROSITE" id="PS51186"/>
    </source>
</evidence>
<dbReference type="InterPro" id="IPR000182">
    <property type="entry name" value="GNAT_dom"/>
</dbReference>
<keyword evidence="5" id="KW-1185">Reference proteome</keyword>
<evidence type="ECO:0000256" key="1">
    <source>
        <dbReference type="ARBA" id="ARBA00022679"/>
    </source>
</evidence>
<dbReference type="PROSITE" id="PS51186">
    <property type="entry name" value="GNAT"/>
    <property type="match status" value="1"/>
</dbReference>
<evidence type="ECO:0000313" key="5">
    <source>
        <dbReference type="Proteomes" id="UP000572635"/>
    </source>
</evidence>
<dbReference type="Proteomes" id="UP000572635">
    <property type="component" value="Unassembled WGS sequence"/>
</dbReference>
<sequence length="334" mass="35749">MTSPTVEEFLPRSASPADLAAWSQVYGDGRREQGGAAPSAAVLAERLASQEEPGVLRWAVRPAPGAPVAGAAELRPRRAADPRPGLLRLFVAPAQRRQGLGRALLHRVLHDAAAAGLDRLQSLVLAGPPGEPFALAVPGARTLLRLRLQEQPVDDPSVLRLCRDLAERPPMGYRLAFWRGSAPEELAASFARVMNHVLDAPGAELQLPPRSWDVPGLRAWEADLTDDGAALLVSAAVHRAGGEVVAATAATVPPFGPTAEQHDTAVLPEHRRRNLARWIKAEQALRLHTLFPHIRTATSTVSADNEAMASVNRAVGYRPRAERLLVEAPLDPGA</sequence>
<gene>
    <name evidence="4" type="ORF">HDA36_000484</name>
</gene>
<comment type="caution">
    <text evidence="4">The sequence shown here is derived from an EMBL/GenBank/DDBJ whole genome shotgun (WGS) entry which is preliminary data.</text>
</comment>
<dbReference type="RefSeq" id="WP_184388248.1">
    <property type="nucleotide sequence ID" value="NZ_JACHDB010000001.1"/>
</dbReference>
<dbReference type="Gene3D" id="3.40.630.30">
    <property type="match status" value="1"/>
</dbReference>
<dbReference type="InterPro" id="IPR050832">
    <property type="entry name" value="Bact_Acetyltransf"/>
</dbReference>
<proteinExistence type="predicted"/>
<dbReference type="SUPFAM" id="SSF55729">
    <property type="entry name" value="Acyl-CoA N-acyltransferases (Nat)"/>
    <property type="match status" value="2"/>
</dbReference>
<protein>
    <submittedName>
        <fullName evidence="4">GNAT superfamily N-acetyltransferase</fullName>
    </submittedName>
</protein>
<dbReference type="CDD" id="cd04301">
    <property type="entry name" value="NAT_SF"/>
    <property type="match status" value="1"/>
</dbReference>
<dbReference type="AlphaFoldDB" id="A0A7W8QHL6"/>